<dbReference type="KEGG" id="sre:PTSG_02592"/>
<feature type="transmembrane region" description="Helical" evidence="8">
    <location>
        <begin position="199"/>
        <end position="217"/>
    </location>
</feature>
<evidence type="ECO:0000256" key="6">
    <source>
        <dbReference type="ARBA" id="ARBA00023136"/>
    </source>
</evidence>
<comment type="subcellular location">
    <subcellularLocation>
        <location evidence="1">Membrane</location>
        <topology evidence="1">Multi-pass membrane protein</topology>
    </subcellularLocation>
</comment>
<evidence type="ECO:0000256" key="8">
    <source>
        <dbReference type="SAM" id="Phobius"/>
    </source>
</evidence>
<dbReference type="Pfam" id="PF01733">
    <property type="entry name" value="Nucleoside_tran"/>
    <property type="match status" value="1"/>
</dbReference>
<evidence type="ECO:0008006" key="11">
    <source>
        <dbReference type="Google" id="ProtNLM"/>
    </source>
</evidence>
<evidence type="ECO:0000313" key="10">
    <source>
        <dbReference type="Proteomes" id="UP000007799"/>
    </source>
</evidence>
<evidence type="ECO:0000256" key="5">
    <source>
        <dbReference type="ARBA" id="ARBA00022989"/>
    </source>
</evidence>
<feature type="transmembrane region" description="Helical" evidence="8">
    <location>
        <begin position="158"/>
        <end position="187"/>
    </location>
</feature>
<sequence length="475" mass="52627">MPFLPCCKPRRPRLGRIGRQQAIDEGDGDDDTTSSDMDEETSVRAPLVPAPKSDRGDFNMLLWALMLLEGVGVLFPWNAFITVTEYFSTKLDGSHFESNFENYFSFTFQLFNILFLIVDVLYGNKFKTRTRILIPLCVQLVVFALMTVFVKVDMAPNTFFGVTLVLVIFAGGATAFLQGGFFSLAAVMRSKYTQAQMTGQGLGGLIVSLLNVLTLAVGGKKNNAENAAFIFFIIAVGLIAICIVGFLYMINSRYVKMMEKRNRLVRRQSIESIQSSGGDTSTWALAKSAVAQTKLPAIMVMTTFAITLAIFPGITDRIQSTADPETLWAKRYFVPVTCFVFFNLGDTIGRSLSLWWEWPGVRNYRKLRIPVFARVVFIVLFLFCNVQLSDTGESKIPVGFKSDAWPSVFMLVMAFTNGYFGNLCMEYGPQIADEHNQSMAGAFMALSLTVGLLLGTLINFALKAILCGCNPFVSG</sequence>
<feature type="transmembrane region" description="Helical" evidence="8">
    <location>
        <begin position="229"/>
        <end position="250"/>
    </location>
</feature>
<dbReference type="Gene3D" id="1.20.1250.20">
    <property type="entry name" value="MFS general substrate transporter like domains"/>
    <property type="match status" value="1"/>
</dbReference>
<evidence type="ECO:0000256" key="3">
    <source>
        <dbReference type="ARBA" id="ARBA00022448"/>
    </source>
</evidence>
<feature type="transmembrane region" description="Helical" evidence="8">
    <location>
        <begin position="61"/>
        <end position="83"/>
    </location>
</feature>
<feature type="transmembrane region" description="Helical" evidence="8">
    <location>
        <begin position="367"/>
        <end position="388"/>
    </location>
</feature>
<reference evidence="9" key="1">
    <citation type="submission" date="2009-08" db="EMBL/GenBank/DDBJ databases">
        <title>Annotation of Salpingoeca rosetta.</title>
        <authorList>
            <consortium name="The Broad Institute Genome Sequencing Platform"/>
            <person name="Russ C."/>
            <person name="Cuomo C."/>
            <person name="Burger G."/>
            <person name="Gray M.W."/>
            <person name="Holland P.W.H."/>
            <person name="King N."/>
            <person name="Lang F.B.F."/>
            <person name="Roger A.J."/>
            <person name="Ruiz-Trillo I."/>
            <person name="Young S.K."/>
            <person name="Zeng Q."/>
            <person name="Gargeya S."/>
            <person name="Alvarado L."/>
            <person name="Berlin A."/>
            <person name="Chapman S.B."/>
            <person name="Chen Z."/>
            <person name="Freedman E."/>
            <person name="Gellesch M."/>
            <person name="Goldberg J."/>
            <person name="Griggs A."/>
            <person name="Gujja S."/>
            <person name="Heilman E."/>
            <person name="Heiman D."/>
            <person name="Howarth C."/>
            <person name="Mehta T."/>
            <person name="Neiman D."/>
            <person name="Pearson M."/>
            <person name="Roberts A."/>
            <person name="Saif S."/>
            <person name="Shea T."/>
            <person name="Shenoy N."/>
            <person name="Sisk P."/>
            <person name="Stolte C."/>
            <person name="Sykes S."/>
            <person name="White J."/>
            <person name="Yandava C."/>
            <person name="Haas B."/>
            <person name="Nusbaum C."/>
            <person name="Birren B."/>
        </authorList>
    </citation>
    <scope>NUCLEOTIDE SEQUENCE [LARGE SCALE GENOMIC DNA]</scope>
    <source>
        <strain evidence="9">ATCC 50818</strain>
    </source>
</reference>
<name>F2U2R3_SALR5</name>
<organism evidence="10">
    <name type="scientific">Salpingoeca rosetta (strain ATCC 50818 / BSB-021)</name>
    <dbReference type="NCBI Taxonomy" id="946362"/>
    <lineage>
        <taxon>Eukaryota</taxon>
        <taxon>Choanoflagellata</taxon>
        <taxon>Craspedida</taxon>
        <taxon>Salpingoecidae</taxon>
        <taxon>Salpingoeca</taxon>
    </lineage>
</organism>
<dbReference type="SUPFAM" id="SSF103473">
    <property type="entry name" value="MFS general substrate transporter"/>
    <property type="match status" value="1"/>
</dbReference>
<dbReference type="GeneID" id="16076678"/>
<feature type="region of interest" description="Disordered" evidence="7">
    <location>
        <begin position="17"/>
        <end position="44"/>
    </location>
</feature>
<dbReference type="PIRSF" id="PIRSF016379">
    <property type="entry name" value="ENT"/>
    <property type="match status" value="1"/>
</dbReference>
<evidence type="ECO:0000256" key="7">
    <source>
        <dbReference type="SAM" id="MobiDB-lite"/>
    </source>
</evidence>
<dbReference type="InterPro" id="IPR036259">
    <property type="entry name" value="MFS_trans_sf"/>
</dbReference>
<evidence type="ECO:0000313" key="9">
    <source>
        <dbReference type="EMBL" id="EGD81907.1"/>
    </source>
</evidence>
<evidence type="ECO:0000256" key="4">
    <source>
        <dbReference type="ARBA" id="ARBA00022692"/>
    </source>
</evidence>
<dbReference type="RefSeq" id="XP_004996090.1">
    <property type="nucleotide sequence ID" value="XM_004996033.1"/>
</dbReference>
<feature type="transmembrane region" description="Helical" evidence="8">
    <location>
        <begin position="408"/>
        <end position="428"/>
    </location>
</feature>
<dbReference type="AlphaFoldDB" id="F2U2R3"/>
<feature type="transmembrane region" description="Helical" evidence="8">
    <location>
        <begin position="103"/>
        <end position="121"/>
    </location>
</feature>
<dbReference type="GO" id="GO:0005337">
    <property type="term" value="F:nucleoside transmembrane transporter activity"/>
    <property type="evidence" value="ECO:0007669"/>
    <property type="project" value="InterPro"/>
</dbReference>
<dbReference type="OMA" id="GSPWTTK"/>
<dbReference type="InterPro" id="IPR002259">
    <property type="entry name" value="Eqnu_transpt"/>
</dbReference>
<feature type="compositionally biased region" description="Acidic residues" evidence="7">
    <location>
        <begin position="24"/>
        <end position="40"/>
    </location>
</feature>
<dbReference type="EMBL" id="GL832960">
    <property type="protein sequence ID" value="EGD81907.1"/>
    <property type="molecule type" value="Genomic_DNA"/>
</dbReference>
<proteinExistence type="inferred from homology"/>
<feature type="transmembrane region" description="Helical" evidence="8">
    <location>
        <begin position="133"/>
        <end position="152"/>
    </location>
</feature>
<keyword evidence="10" id="KW-1185">Reference proteome</keyword>
<keyword evidence="4 8" id="KW-0812">Transmembrane</keyword>
<dbReference type="InParanoid" id="F2U2R3"/>
<evidence type="ECO:0000256" key="2">
    <source>
        <dbReference type="ARBA" id="ARBA00007965"/>
    </source>
</evidence>
<protein>
    <recommendedName>
        <fullName evidence="11">Equilibrative nucleoside transporter 1</fullName>
    </recommendedName>
</protein>
<evidence type="ECO:0000256" key="1">
    <source>
        <dbReference type="ARBA" id="ARBA00004141"/>
    </source>
</evidence>
<keyword evidence="5 8" id="KW-1133">Transmembrane helix</keyword>
<feature type="transmembrane region" description="Helical" evidence="8">
    <location>
        <begin position="295"/>
        <end position="314"/>
    </location>
</feature>
<keyword evidence="6 8" id="KW-0472">Membrane</keyword>
<accession>F2U2R3</accession>
<dbReference type="FunCoup" id="F2U2R3">
    <property type="interactions" value="602"/>
</dbReference>
<feature type="transmembrane region" description="Helical" evidence="8">
    <location>
        <begin position="334"/>
        <end position="355"/>
    </location>
</feature>
<comment type="similarity">
    <text evidence="2">Belongs to the SLC29A/ENT transporter (TC 2.A.57) family.</text>
</comment>
<dbReference type="PRINTS" id="PR01130">
    <property type="entry name" value="DERENTRNSPRT"/>
</dbReference>
<gene>
    <name evidence="9" type="ORF">PTSG_02592</name>
</gene>
<feature type="transmembrane region" description="Helical" evidence="8">
    <location>
        <begin position="440"/>
        <end position="462"/>
    </location>
</feature>
<dbReference type="eggNOG" id="KOG1479">
    <property type="taxonomic scope" value="Eukaryota"/>
</dbReference>
<dbReference type="OrthoDB" id="1856718at2759"/>
<keyword evidence="3" id="KW-0813">Transport</keyword>
<dbReference type="GO" id="GO:0005886">
    <property type="term" value="C:plasma membrane"/>
    <property type="evidence" value="ECO:0007669"/>
    <property type="project" value="TreeGrafter"/>
</dbReference>
<dbReference type="Proteomes" id="UP000007799">
    <property type="component" value="Unassembled WGS sequence"/>
</dbReference>
<dbReference type="PANTHER" id="PTHR10332:SF88">
    <property type="entry name" value="EQUILIBRATIVE NUCLEOSIDE TRANSPORTER 1, ISOFORM A"/>
    <property type="match status" value="1"/>
</dbReference>
<dbReference type="PANTHER" id="PTHR10332">
    <property type="entry name" value="EQUILIBRATIVE NUCLEOSIDE TRANSPORTER"/>
    <property type="match status" value="1"/>
</dbReference>